<evidence type="ECO:0000256" key="1">
    <source>
        <dbReference type="ARBA" id="ARBA00000085"/>
    </source>
</evidence>
<evidence type="ECO:0000256" key="9">
    <source>
        <dbReference type="ARBA" id="ARBA00023015"/>
    </source>
</evidence>
<comment type="caution">
    <text evidence="18">The sequence shown here is derived from an EMBL/GenBank/DDBJ whole genome shotgun (WGS) entry which is preliminary data.</text>
</comment>
<dbReference type="InterPro" id="IPR009057">
    <property type="entry name" value="Homeodomain-like_sf"/>
</dbReference>
<proteinExistence type="predicted"/>
<dbReference type="SUPFAM" id="SSF47384">
    <property type="entry name" value="Homodimeric domain of signal transducing histidine kinase"/>
    <property type="match status" value="1"/>
</dbReference>
<keyword evidence="13" id="KW-1133">Transmembrane helix</keyword>
<dbReference type="InterPro" id="IPR011123">
    <property type="entry name" value="Y_Y_Y"/>
</dbReference>
<reference evidence="18 19" key="1">
    <citation type="submission" date="2018-04" db="EMBL/GenBank/DDBJ databases">
        <title>Chitinophaga fuyangensis sp. nov., isolated from soil in a chemical factory.</title>
        <authorList>
            <person name="Chen K."/>
        </authorList>
    </citation>
    <scope>NUCLEOTIDE SEQUENCE [LARGE SCALE GENOMIC DNA]</scope>
    <source>
        <strain evidence="18 19">LY-1</strain>
    </source>
</reference>
<evidence type="ECO:0000259" key="16">
    <source>
        <dbReference type="PROSITE" id="PS50109"/>
    </source>
</evidence>
<dbReference type="Pfam" id="PF07494">
    <property type="entry name" value="Reg_prop"/>
    <property type="match status" value="3"/>
</dbReference>
<accession>A0A2T7BJL2</accession>
<feature type="signal peptide" evidence="14">
    <location>
        <begin position="1"/>
        <end position="19"/>
    </location>
</feature>
<dbReference type="InterPro" id="IPR005467">
    <property type="entry name" value="His_kinase_dom"/>
</dbReference>
<dbReference type="SMART" id="SM00387">
    <property type="entry name" value="HATPase_c"/>
    <property type="match status" value="1"/>
</dbReference>
<dbReference type="PRINTS" id="PR00344">
    <property type="entry name" value="BCTRLSENSOR"/>
</dbReference>
<keyword evidence="5" id="KW-0547">Nucleotide-binding</keyword>
<evidence type="ECO:0000259" key="15">
    <source>
        <dbReference type="PROSITE" id="PS01124"/>
    </source>
</evidence>
<dbReference type="InterPro" id="IPR018060">
    <property type="entry name" value="HTH_AraC"/>
</dbReference>
<dbReference type="CDD" id="cd00156">
    <property type="entry name" value="REC"/>
    <property type="match status" value="1"/>
</dbReference>
<evidence type="ECO:0000256" key="7">
    <source>
        <dbReference type="ARBA" id="ARBA00022840"/>
    </source>
</evidence>
<evidence type="ECO:0000256" key="8">
    <source>
        <dbReference type="ARBA" id="ARBA00023012"/>
    </source>
</evidence>
<evidence type="ECO:0000256" key="2">
    <source>
        <dbReference type="ARBA" id="ARBA00012438"/>
    </source>
</evidence>
<evidence type="ECO:0000256" key="5">
    <source>
        <dbReference type="ARBA" id="ARBA00022741"/>
    </source>
</evidence>
<keyword evidence="14" id="KW-0732">Signal</keyword>
<dbReference type="InterPro" id="IPR011110">
    <property type="entry name" value="Reg_prop"/>
</dbReference>
<dbReference type="InterPro" id="IPR015943">
    <property type="entry name" value="WD40/YVTN_repeat-like_dom_sf"/>
</dbReference>
<dbReference type="PROSITE" id="PS00041">
    <property type="entry name" value="HTH_ARAC_FAMILY_1"/>
    <property type="match status" value="1"/>
</dbReference>
<evidence type="ECO:0000313" key="18">
    <source>
        <dbReference type="EMBL" id="PUZ26471.1"/>
    </source>
</evidence>
<comment type="catalytic activity">
    <reaction evidence="1">
        <text>ATP + protein L-histidine = ADP + protein N-phospho-L-histidine.</text>
        <dbReference type="EC" id="2.7.13.3"/>
    </reaction>
</comment>
<dbReference type="InterPro" id="IPR013783">
    <property type="entry name" value="Ig-like_fold"/>
</dbReference>
<feature type="domain" description="HTH araC/xylS-type" evidence="15">
    <location>
        <begin position="1196"/>
        <end position="1295"/>
    </location>
</feature>
<dbReference type="SMART" id="SM00388">
    <property type="entry name" value="HisKA"/>
    <property type="match status" value="1"/>
</dbReference>
<dbReference type="Gene3D" id="3.40.50.2300">
    <property type="match status" value="1"/>
</dbReference>
<evidence type="ECO:0000256" key="4">
    <source>
        <dbReference type="ARBA" id="ARBA00022679"/>
    </source>
</evidence>
<feature type="transmembrane region" description="Helical" evidence="13">
    <location>
        <begin position="739"/>
        <end position="757"/>
    </location>
</feature>
<dbReference type="Pfam" id="PF00072">
    <property type="entry name" value="Response_reg"/>
    <property type="match status" value="1"/>
</dbReference>
<evidence type="ECO:0000256" key="6">
    <source>
        <dbReference type="ARBA" id="ARBA00022777"/>
    </source>
</evidence>
<keyword evidence="7" id="KW-0067">ATP-binding</keyword>
<dbReference type="RefSeq" id="WP_108688307.1">
    <property type="nucleotide sequence ID" value="NZ_QCYK01000002.1"/>
</dbReference>
<evidence type="ECO:0000256" key="12">
    <source>
        <dbReference type="PROSITE-ProRule" id="PRU00169"/>
    </source>
</evidence>
<name>A0A2T7BJL2_9BACT</name>
<dbReference type="InterPro" id="IPR036890">
    <property type="entry name" value="HATPase_C_sf"/>
</dbReference>
<dbReference type="Gene3D" id="1.10.287.130">
    <property type="match status" value="1"/>
</dbReference>
<dbReference type="EMBL" id="QCYK01000002">
    <property type="protein sequence ID" value="PUZ26471.1"/>
    <property type="molecule type" value="Genomic_DNA"/>
</dbReference>
<dbReference type="GO" id="GO:0003700">
    <property type="term" value="F:DNA-binding transcription factor activity"/>
    <property type="evidence" value="ECO:0007669"/>
    <property type="project" value="InterPro"/>
</dbReference>
<dbReference type="SMART" id="SM00342">
    <property type="entry name" value="HTH_ARAC"/>
    <property type="match status" value="1"/>
</dbReference>
<evidence type="ECO:0000256" key="13">
    <source>
        <dbReference type="SAM" id="Phobius"/>
    </source>
</evidence>
<sequence>MKRHILLLLILLCYRHLFADERPVRYLGIEHGLSNNAVTCIYQDAKGFMWFGTYDGLNRYDGYSFKIFRNIIGDTTSLADNAVYNLAGGSDGALWVGGRKGISIYDPQRNLFSPAWYQLRGGKALPVTNNIHQLRSTPGGSMMAGTENNGLLVFSPGNHIGSTIPLRGNLHYEVTAIETSWIFVQHEGLYHFDSTSHALELVSSSIRHANCLQADAQGHLWLGNDSGLYRYDIATHQFSLNYCQDVSKIVSLCLDRQGTLWVALDGDGVMTLAPGESKLVAQPGINSNAIYAVYEDTDGRKWIGSLRGGINLIEAHQNPFNTHRFGPRMTSNFMLSFAEDAHHNIWIGTDGDGLRYWDRARDTYTTYQHDPQQAGSIGSNFITSILADDDQYVWVSTWFAGVHRFDPRTKTFEHFTMYNPVTKAEEKNAWLLYKDRQQRLWASTSNNGTLYIFNKALHKFEIFDPAISNVQCMAEDARGQLWAGDYSSLILIDPVHKRHKIFKLGYTVRSLHEDRYGNFWVGTESGGLLRFVRSTGRFERFTTAAGLPGNSILRILEDERGHLWVSTFSGLSCFDPQHKVFRNFTQSDGLQSNQFTFNAALKTSAGEMLFGGIKGFNIFYPDRVREDTAPLRLFIDNIRVDNKPVPIAGSLTIPYNKASLAFDFVALEYTAPDKISYAWFLEGWDKNWTYSGSLRQAIYTHLQEGMYVLHVMASNGAGRWTGVAKTIRIIVLPPWYRSWWAYTAYVLLVFFTVYGYVKYKQRQERLRYEVQLARVEKEKEKDLNEKKLSFFTHVSHEFRTPLTLIINPLKAALQKGASPDDLGTIYRNARRLLSLVDQLLLFRKADTGADQLHISTLDMRELCQEVYACFLQQARSKQIHYSFTCDAPSLPLFGDAEKLEIALFNLLSNAFKFTPDQGRIAVTVTPEDGGVCIVVQDSGSGIAPEAGRRIFEKFRQGERGKQSGFGIGLYLVRHFIESHQGRVQYESTPGQGTTFTVYLPEGIAPAGSLPEKCGKPELLEELMEEALPATDAQPASPASAGALVSEKQSLLIIDDQPEMRRYLQQLFRDSFIIYEAADGESGLALAQRCQPDLVISDVEMEGMDGIALCAQLKASEALGHIPVVLLTAGTRDETRLEGISGGADDYITKPFADEMLLARVHTLLKNRQLLRQYFFDRITLRESSVKVPAAYRDFLKRCIEIVEDNLDKDDFQVKKLAMALGMSHSGLYRKVKAISGQSINAFVRSIRLRRAAVLMIRENYNVNQAAFQVGISDPKYFREQFARLFGMNPSAYIRRYRNTFSGELNLVKGED</sequence>
<protein>
    <recommendedName>
        <fullName evidence="2">histidine kinase</fullName>
        <ecNumber evidence="2">2.7.13.3</ecNumber>
    </recommendedName>
</protein>
<dbReference type="SUPFAM" id="SSF63829">
    <property type="entry name" value="Calcium-dependent phosphotriesterase"/>
    <property type="match status" value="3"/>
</dbReference>
<keyword evidence="9" id="KW-0805">Transcription regulation</keyword>
<dbReference type="SUPFAM" id="SSF55874">
    <property type="entry name" value="ATPase domain of HSP90 chaperone/DNA topoisomerase II/histidine kinase"/>
    <property type="match status" value="1"/>
</dbReference>
<feature type="chain" id="PRO_5015569203" description="histidine kinase" evidence="14">
    <location>
        <begin position="20"/>
        <end position="1311"/>
    </location>
</feature>
<organism evidence="18 19">
    <name type="scientific">Chitinophaga parva</name>
    <dbReference type="NCBI Taxonomy" id="2169414"/>
    <lineage>
        <taxon>Bacteria</taxon>
        <taxon>Pseudomonadati</taxon>
        <taxon>Bacteroidota</taxon>
        <taxon>Chitinophagia</taxon>
        <taxon>Chitinophagales</taxon>
        <taxon>Chitinophagaceae</taxon>
        <taxon>Chitinophaga</taxon>
    </lineage>
</organism>
<dbReference type="Pfam" id="PF07495">
    <property type="entry name" value="Y_Y_Y"/>
    <property type="match status" value="1"/>
</dbReference>
<keyword evidence="8" id="KW-0902">Two-component regulatory system</keyword>
<evidence type="ECO:0000256" key="11">
    <source>
        <dbReference type="ARBA" id="ARBA00023163"/>
    </source>
</evidence>
<keyword evidence="19" id="KW-1185">Reference proteome</keyword>
<evidence type="ECO:0000256" key="14">
    <source>
        <dbReference type="SAM" id="SignalP"/>
    </source>
</evidence>
<dbReference type="PANTHER" id="PTHR43547">
    <property type="entry name" value="TWO-COMPONENT HISTIDINE KINASE"/>
    <property type="match status" value="1"/>
</dbReference>
<dbReference type="PANTHER" id="PTHR43547:SF2">
    <property type="entry name" value="HYBRID SIGNAL TRANSDUCTION HISTIDINE KINASE C"/>
    <property type="match status" value="1"/>
</dbReference>
<keyword evidence="11" id="KW-0804">Transcription</keyword>
<evidence type="ECO:0000313" key="19">
    <source>
        <dbReference type="Proteomes" id="UP000244450"/>
    </source>
</evidence>
<feature type="domain" description="Response regulatory" evidence="17">
    <location>
        <begin position="1049"/>
        <end position="1164"/>
    </location>
</feature>
<dbReference type="GO" id="GO:0043565">
    <property type="term" value="F:sequence-specific DNA binding"/>
    <property type="evidence" value="ECO:0007669"/>
    <property type="project" value="InterPro"/>
</dbReference>
<dbReference type="FunFam" id="3.30.565.10:FF:000037">
    <property type="entry name" value="Hybrid sensor histidine kinase/response regulator"/>
    <property type="match status" value="1"/>
</dbReference>
<evidence type="ECO:0000259" key="17">
    <source>
        <dbReference type="PROSITE" id="PS50110"/>
    </source>
</evidence>
<dbReference type="InterPro" id="IPR018062">
    <property type="entry name" value="HTH_AraC-typ_CS"/>
</dbReference>
<dbReference type="SUPFAM" id="SSF52172">
    <property type="entry name" value="CheY-like"/>
    <property type="match status" value="1"/>
</dbReference>
<dbReference type="SMART" id="SM00448">
    <property type="entry name" value="REC"/>
    <property type="match status" value="1"/>
</dbReference>
<dbReference type="GO" id="GO:0005524">
    <property type="term" value="F:ATP binding"/>
    <property type="evidence" value="ECO:0007669"/>
    <property type="project" value="UniProtKB-KW"/>
</dbReference>
<dbReference type="Proteomes" id="UP000244450">
    <property type="component" value="Unassembled WGS sequence"/>
</dbReference>
<keyword evidence="13" id="KW-0472">Membrane</keyword>
<dbReference type="CDD" id="cd00082">
    <property type="entry name" value="HisKA"/>
    <property type="match status" value="1"/>
</dbReference>
<dbReference type="Gene3D" id="2.60.40.10">
    <property type="entry name" value="Immunoglobulins"/>
    <property type="match status" value="1"/>
</dbReference>
<evidence type="ECO:0000256" key="3">
    <source>
        <dbReference type="ARBA" id="ARBA00022553"/>
    </source>
</evidence>
<keyword evidence="13" id="KW-0812">Transmembrane</keyword>
<dbReference type="InterPro" id="IPR003661">
    <property type="entry name" value="HisK_dim/P_dom"/>
</dbReference>
<dbReference type="PROSITE" id="PS50109">
    <property type="entry name" value="HIS_KIN"/>
    <property type="match status" value="1"/>
</dbReference>
<dbReference type="Gene3D" id="2.130.10.10">
    <property type="entry name" value="YVTN repeat-like/Quinoprotein amine dehydrogenase"/>
    <property type="match status" value="2"/>
</dbReference>
<dbReference type="InterPro" id="IPR003594">
    <property type="entry name" value="HATPase_dom"/>
</dbReference>
<dbReference type="OrthoDB" id="9809670at2"/>
<dbReference type="SUPFAM" id="SSF46689">
    <property type="entry name" value="Homeodomain-like"/>
    <property type="match status" value="1"/>
</dbReference>
<gene>
    <name evidence="18" type="ORF">DCC81_18220</name>
</gene>
<keyword evidence="10" id="KW-0238">DNA-binding</keyword>
<dbReference type="Gene3D" id="3.30.565.10">
    <property type="entry name" value="Histidine kinase-like ATPase, C-terminal domain"/>
    <property type="match status" value="1"/>
</dbReference>
<dbReference type="InterPro" id="IPR036097">
    <property type="entry name" value="HisK_dim/P_sf"/>
</dbReference>
<evidence type="ECO:0000256" key="10">
    <source>
        <dbReference type="ARBA" id="ARBA00023125"/>
    </source>
</evidence>
<dbReference type="Pfam" id="PF02518">
    <property type="entry name" value="HATPase_c"/>
    <property type="match status" value="1"/>
</dbReference>
<dbReference type="InterPro" id="IPR004358">
    <property type="entry name" value="Sig_transdc_His_kin-like_C"/>
</dbReference>
<dbReference type="InterPro" id="IPR001789">
    <property type="entry name" value="Sig_transdc_resp-reg_receiver"/>
</dbReference>
<dbReference type="Pfam" id="PF12833">
    <property type="entry name" value="HTH_18"/>
    <property type="match status" value="1"/>
</dbReference>
<dbReference type="InterPro" id="IPR011006">
    <property type="entry name" value="CheY-like_superfamily"/>
</dbReference>
<dbReference type="Pfam" id="PF00512">
    <property type="entry name" value="HisKA"/>
    <property type="match status" value="1"/>
</dbReference>
<dbReference type="PROSITE" id="PS01124">
    <property type="entry name" value="HTH_ARAC_FAMILY_2"/>
    <property type="match status" value="1"/>
</dbReference>
<keyword evidence="3 12" id="KW-0597">Phosphoprotein</keyword>
<keyword evidence="6 18" id="KW-0418">Kinase</keyword>
<dbReference type="PROSITE" id="PS50110">
    <property type="entry name" value="RESPONSE_REGULATORY"/>
    <property type="match status" value="1"/>
</dbReference>
<dbReference type="EC" id="2.7.13.3" evidence="2"/>
<keyword evidence="4" id="KW-0808">Transferase</keyword>
<dbReference type="Gene3D" id="1.10.10.60">
    <property type="entry name" value="Homeodomain-like"/>
    <property type="match status" value="1"/>
</dbReference>
<dbReference type="GO" id="GO:0000155">
    <property type="term" value="F:phosphorelay sensor kinase activity"/>
    <property type="evidence" value="ECO:0007669"/>
    <property type="project" value="InterPro"/>
</dbReference>
<feature type="modified residue" description="4-aspartylphosphate" evidence="12">
    <location>
        <position position="1097"/>
    </location>
</feature>
<feature type="domain" description="Histidine kinase" evidence="16">
    <location>
        <begin position="793"/>
        <end position="1003"/>
    </location>
</feature>